<feature type="signal peptide" evidence="1">
    <location>
        <begin position="1"/>
        <end position="23"/>
    </location>
</feature>
<dbReference type="Proteomes" id="UP000609346">
    <property type="component" value="Unassembled WGS sequence"/>
</dbReference>
<organism evidence="2 3">
    <name type="scientific">Paenibacillus terricola</name>
    <dbReference type="NCBI Taxonomy" id="2763503"/>
    <lineage>
        <taxon>Bacteria</taxon>
        <taxon>Bacillati</taxon>
        <taxon>Bacillota</taxon>
        <taxon>Bacilli</taxon>
        <taxon>Bacillales</taxon>
        <taxon>Paenibacillaceae</taxon>
        <taxon>Paenibacillus</taxon>
    </lineage>
</organism>
<gene>
    <name evidence="2" type="ORF">H8B09_17640</name>
</gene>
<accession>A0ABR8MX96</accession>
<evidence type="ECO:0000256" key="1">
    <source>
        <dbReference type="SAM" id="SignalP"/>
    </source>
</evidence>
<protein>
    <recommendedName>
        <fullName evidence="4">Lipoprotein</fullName>
    </recommendedName>
</protein>
<evidence type="ECO:0000313" key="3">
    <source>
        <dbReference type="Proteomes" id="UP000609346"/>
    </source>
</evidence>
<keyword evidence="3" id="KW-1185">Reference proteome</keyword>
<feature type="chain" id="PRO_5047251233" description="Lipoprotein" evidence="1">
    <location>
        <begin position="24"/>
        <end position="171"/>
    </location>
</feature>
<evidence type="ECO:0000313" key="2">
    <source>
        <dbReference type="EMBL" id="MBD3920591.1"/>
    </source>
</evidence>
<name>A0ABR8MX96_9BACL</name>
<keyword evidence="1" id="KW-0732">Signal</keyword>
<dbReference type="RefSeq" id="WP_191204880.1">
    <property type="nucleotide sequence ID" value="NZ_JACXZA010000004.1"/>
</dbReference>
<comment type="caution">
    <text evidence="2">The sequence shown here is derived from an EMBL/GenBank/DDBJ whole genome shotgun (WGS) entry which is preliminary data.</text>
</comment>
<evidence type="ECO:0008006" key="4">
    <source>
        <dbReference type="Google" id="ProtNLM"/>
    </source>
</evidence>
<sequence length="171" mass="19473">MNTRHQRSKLLMVLLVSMTLLLAACGRDKATSPLDYKDQVEGIDLSQENPQWSEWGKSEAEITKERGEPKRRIPQEGDNLSLEYADYQYSLIRDSVEIYSLMPGQETAKGIKVGGPASEIEAAYGRDFYKRTQNKINIIGYLDKKLEQALEFVIHNGRIEAIIVSKFSLFE</sequence>
<reference evidence="2 3" key="1">
    <citation type="submission" date="2020-09" db="EMBL/GenBank/DDBJ databases">
        <title>Paenibacillus sp. strain PR3 16S rRNA gene Genome sequencing and assembly.</title>
        <authorList>
            <person name="Kim J."/>
        </authorList>
    </citation>
    <scope>NUCLEOTIDE SEQUENCE [LARGE SCALE GENOMIC DNA]</scope>
    <source>
        <strain evidence="2 3">PR3</strain>
    </source>
</reference>
<proteinExistence type="predicted"/>
<dbReference type="PROSITE" id="PS51257">
    <property type="entry name" value="PROKAR_LIPOPROTEIN"/>
    <property type="match status" value="1"/>
</dbReference>
<dbReference type="EMBL" id="JACXZA010000004">
    <property type="protein sequence ID" value="MBD3920591.1"/>
    <property type="molecule type" value="Genomic_DNA"/>
</dbReference>